<accession>A0A815QXB0</accession>
<keyword evidence="3" id="KW-1185">Reference proteome</keyword>
<dbReference type="EMBL" id="CAJNOQ010020440">
    <property type="protein sequence ID" value="CAF1469001.1"/>
    <property type="molecule type" value="Genomic_DNA"/>
</dbReference>
<gene>
    <name evidence="1" type="ORF">GPM918_LOCUS35389</name>
    <name evidence="2" type="ORF">SRO942_LOCUS36108</name>
</gene>
<sequence>MSEKKSINMTHDYKFQSAPNFYTGEFGCIRVYENNNRHLHHYLSTPSITSTYVNSNNTIFPDCRITNRSLSKYDQLDLDVARSFLNVPSDAISYVSIPMHNDCNRMMMLPSYTTTTSGPTLQSSGKTTLTQSPLPLPFSTGLTSTQLPFQTTLVPNQISYPLAISDAYSSNLTLPSYSEVGKVGYPVNTNIMPMYYDLIIDTVTDYDIFYPVAQQTERYDYNQNDDHVASESTRSDIYLNGRVINNNAYGCENNYSKQQQLVSGDPYQDGSPFFNNDYDNKPDFSYPRYSVQRLDELTASMHFQDTNYDGYDNNNVNPFSDITNTHFNESSEKYLLREDDYQQSQLPQTIPLEKPQLYDRLVQSSKNVRFNDTPSWILLSQEAENLQDQHEKIHYKSSIRSPQSVSNNVICRRNLPSDYPLSNQYYFHNNNETSTDHSRYPSSTEEKTILSSNVRYIYRPFFWFRPVTDQNMGICIPHTRPTLHASLTGPHMNKTYMNNIYVSNDVRF</sequence>
<protein>
    <submittedName>
        <fullName evidence="1">Uncharacterized protein</fullName>
    </submittedName>
</protein>
<dbReference type="OrthoDB" id="9999440at2759"/>
<dbReference type="Proteomes" id="UP000663829">
    <property type="component" value="Unassembled WGS sequence"/>
</dbReference>
<dbReference type="Proteomes" id="UP000681722">
    <property type="component" value="Unassembled WGS sequence"/>
</dbReference>
<dbReference type="EMBL" id="CAJOBC010085907">
    <property type="protein sequence ID" value="CAF4337346.1"/>
    <property type="molecule type" value="Genomic_DNA"/>
</dbReference>
<name>A0A815QXB0_9BILA</name>
<dbReference type="AlphaFoldDB" id="A0A815QXB0"/>
<comment type="caution">
    <text evidence="1">The sequence shown here is derived from an EMBL/GenBank/DDBJ whole genome shotgun (WGS) entry which is preliminary data.</text>
</comment>
<proteinExistence type="predicted"/>
<reference evidence="1" key="1">
    <citation type="submission" date="2021-02" db="EMBL/GenBank/DDBJ databases">
        <authorList>
            <person name="Nowell W R."/>
        </authorList>
    </citation>
    <scope>NUCLEOTIDE SEQUENCE</scope>
</reference>
<organism evidence="1 3">
    <name type="scientific">Didymodactylos carnosus</name>
    <dbReference type="NCBI Taxonomy" id="1234261"/>
    <lineage>
        <taxon>Eukaryota</taxon>
        <taxon>Metazoa</taxon>
        <taxon>Spiralia</taxon>
        <taxon>Gnathifera</taxon>
        <taxon>Rotifera</taxon>
        <taxon>Eurotatoria</taxon>
        <taxon>Bdelloidea</taxon>
        <taxon>Philodinida</taxon>
        <taxon>Philodinidae</taxon>
        <taxon>Didymodactylos</taxon>
    </lineage>
</organism>
<evidence type="ECO:0000313" key="1">
    <source>
        <dbReference type="EMBL" id="CAF1469001.1"/>
    </source>
</evidence>
<evidence type="ECO:0000313" key="3">
    <source>
        <dbReference type="Proteomes" id="UP000663829"/>
    </source>
</evidence>
<evidence type="ECO:0000313" key="2">
    <source>
        <dbReference type="EMBL" id="CAF4337346.1"/>
    </source>
</evidence>